<evidence type="ECO:0000256" key="4">
    <source>
        <dbReference type="ARBA" id="ARBA00022475"/>
    </source>
</evidence>
<feature type="transmembrane region" description="Helical" evidence="9">
    <location>
        <begin position="217"/>
        <end position="234"/>
    </location>
</feature>
<dbReference type="PANTHER" id="PTHR21716:SF53">
    <property type="entry name" value="PERMEASE PERM-RELATED"/>
    <property type="match status" value="1"/>
</dbReference>
<protein>
    <submittedName>
        <fullName evidence="10">AI-2E family transporter</fullName>
    </submittedName>
</protein>
<feature type="transmembrane region" description="Helical" evidence="9">
    <location>
        <begin position="64"/>
        <end position="89"/>
    </location>
</feature>
<feature type="transmembrane region" description="Helical" evidence="9">
    <location>
        <begin position="278"/>
        <end position="301"/>
    </location>
</feature>
<reference evidence="10 11" key="1">
    <citation type="submission" date="2017-02" db="EMBL/GenBank/DDBJ databases">
        <title>Genomic diversity within the haloalkaliphilic genus Thioalkalivibrio.</title>
        <authorList>
            <person name="Ahn A.-C."/>
            <person name="Meier-Kolthoff J."/>
            <person name="Overmars L."/>
            <person name="Richter M."/>
            <person name="Woyke T."/>
            <person name="Sorokin D.Y."/>
            <person name="Muyzer G."/>
        </authorList>
    </citation>
    <scope>NUCLEOTIDE SEQUENCE [LARGE SCALE GENOMIC DNA]</scope>
    <source>
        <strain evidence="10 11">HL17</strain>
    </source>
</reference>
<evidence type="ECO:0000256" key="2">
    <source>
        <dbReference type="ARBA" id="ARBA00009773"/>
    </source>
</evidence>
<evidence type="ECO:0000256" key="3">
    <source>
        <dbReference type="ARBA" id="ARBA00022448"/>
    </source>
</evidence>
<feature type="transmembrane region" description="Helical" evidence="9">
    <location>
        <begin position="307"/>
        <end position="338"/>
    </location>
</feature>
<dbReference type="Pfam" id="PF01594">
    <property type="entry name" value="AI-2E_transport"/>
    <property type="match status" value="1"/>
</dbReference>
<keyword evidence="4" id="KW-1003">Cell membrane</keyword>
<gene>
    <name evidence="10" type="ORF">B1A74_06150</name>
</gene>
<comment type="subcellular location">
    <subcellularLocation>
        <location evidence="1">Cell membrane</location>
        <topology evidence="1">Multi-pass membrane protein</topology>
    </subcellularLocation>
</comment>
<evidence type="ECO:0000256" key="5">
    <source>
        <dbReference type="ARBA" id="ARBA00022692"/>
    </source>
</evidence>
<feature type="compositionally biased region" description="Pro residues" evidence="8">
    <location>
        <begin position="349"/>
        <end position="361"/>
    </location>
</feature>
<dbReference type="InterPro" id="IPR002549">
    <property type="entry name" value="AI-2E-like"/>
</dbReference>
<evidence type="ECO:0000256" key="6">
    <source>
        <dbReference type="ARBA" id="ARBA00022989"/>
    </source>
</evidence>
<comment type="similarity">
    <text evidence="2">Belongs to the autoinducer-2 exporter (AI-2E) (TC 2.A.86) family.</text>
</comment>
<dbReference type="PANTHER" id="PTHR21716">
    <property type="entry name" value="TRANSMEMBRANE PROTEIN"/>
    <property type="match status" value="1"/>
</dbReference>
<evidence type="ECO:0000313" key="10">
    <source>
        <dbReference type="EMBL" id="OOC10372.1"/>
    </source>
</evidence>
<dbReference type="GO" id="GO:0055085">
    <property type="term" value="P:transmembrane transport"/>
    <property type="evidence" value="ECO:0007669"/>
    <property type="project" value="TreeGrafter"/>
</dbReference>
<feature type="transmembrane region" description="Helical" evidence="9">
    <location>
        <begin position="20"/>
        <end position="52"/>
    </location>
</feature>
<sequence>MIDMLRQWYRRHFTDPQVVILAMLLLAGFLIIVFAGRILAPLLASVIIAYLLEGAVAKLQRLRVPRILAVILVLLGALLATLAALFSVVPLMSQQVTQLVRELPGMISEGQKLLLQLPERYPQLITDEQVFELMGAIRAEATQLGQQVVTFSLASARHLVDVVIYLIVVPLMVFFMLKDRDQILGWIRGFLPRDTHLASEVWGEVNVKIASYVRGKFIEILIVWVVSFTTFNWFQLEYAVLLSFMVGISVIIPYIGAAVVTIPVAAVAYFQFGFSSEFAWVLVAYGVIQFLDGNVLVPLLFSEVVNLHPVAIIASVFIFGGIWGLWGVFFAIPLATLVHAVIKSWPRSLPPGSPPGDPPPSDGDADPAAAIPARDSA</sequence>
<feature type="transmembrane region" description="Helical" evidence="9">
    <location>
        <begin position="240"/>
        <end position="266"/>
    </location>
</feature>
<evidence type="ECO:0000256" key="8">
    <source>
        <dbReference type="SAM" id="MobiDB-lite"/>
    </source>
</evidence>
<feature type="transmembrane region" description="Helical" evidence="9">
    <location>
        <begin position="158"/>
        <end position="177"/>
    </location>
</feature>
<organism evidence="10 11">
    <name type="scientific">Thioalkalivibrio halophilus</name>
    <dbReference type="NCBI Taxonomy" id="252474"/>
    <lineage>
        <taxon>Bacteria</taxon>
        <taxon>Pseudomonadati</taxon>
        <taxon>Pseudomonadota</taxon>
        <taxon>Gammaproteobacteria</taxon>
        <taxon>Chromatiales</taxon>
        <taxon>Ectothiorhodospiraceae</taxon>
        <taxon>Thioalkalivibrio</taxon>
    </lineage>
</organism>
<keyword evidence="6 9" id="KW-1133">Transmembrane helix</keyword>
<keyword evidence="7 9" id="KW-0472">Membrane</keyword>
<comment type="caution">
    <text evidence="10">The sequence shown here is derived from an EMBL/GenBank/DDBJ whole genome shotgun (WGS) entry which is preliminary data.</text>
</comment>
<dbReference type="AlphaFoldDB" id="A0A1V2ZZ40"/>
<evidence type="ECO:0000256" key="9">
    <source>
        <dbReference type="SAM" id="Phobius"/>
    </source>
</evidence>
<dbReference type="STRING" id="252474.B1A74_06150"/>
<dbReference type="GO" id="GO:0005886">
    <property type="term" value="C:plasma membrane"/>
    <property type="evidence" value="ECO:0007669"/>
    <property type="project" value="UniProtKB-SubCell"/>
</dbReference>
<accession>A0A1V2ZZ40</accession>
<keyword evidence="5 9" id="KW-0812">Transmembrane</keyword>
<evidence type="ECO:0000256" key="7">
    <source>
        <dbReference type="ARBA" id="ARBA00023136"/>
    </source>
</evidence>
<dbReference type="Proteomes" id="UP000189177">
    <property type="component" value="Unassembled WGS sequence"/>
</dbReference>
<proteinExistence type="inferred from homology"/>
<name>A0A1V2ZZ40_9GAMM</name>
<evidence type="ECO:0000313" key="11">
    <source>
        <dbReference type="Proteomes" id="UP000189177"/>
    </source>
</evidence>
<keyword evidence="3" id="KW-0813">Transport</keyword>
<dbReference type="RefSeq" id="WP_077244092.1">
    <property type="nucleotide sequence ID" value="NZ_MUZR01000017.1"/>
</dbReference>
<evidence type="ECO:0000256" key="1">
    <source>
        <dbReference type="ARBA" id="ARBA00004651"/>
    </source>
</evidence>
<keyword evidence="11" id="KW-1185">Reference proteome</keyword>
<dbReference type="EMBL" id="MUZR01000017">
    <property type="protein sequence ID" value="OOC10372.1"/>
    <property type="molecule type" value="Genomic_DNA"/>
</dbReference>
<feature type="region of interest" description="Disordered" evidence="8">
    <location>
        <begin position="349"/>
        <end position="377"/>
    </location>
</feature>
<feature type="compositionally biased region" description="Low complexity" evidence="8">
    <location>
        <begin position="366"/>
        <end position="377"/>
    </location>
</feature>
<dbReference type="OrthoDB" id="5562213at2"/>